<evidence type="ECO:0000313" key="4">
    <source>
        <dbReference type="EMBL" id="KAE8672839.1"/>
    </source>
</evidence>
<comment type="caution">
    <text evidence="4">The sequence shown here is derived from an EMBL/GenBank/DDBJ whole genome shotgun (WGS) entry which is preliminary data.</text>
</comment>
<name>A0A6A2YCC3_HIBSY</name>
<evidence type="ECO:0000313" key="5">
    <source>
        <dbReference type="Proteomes" id="UP000436088"/>
    </source>
</evidence>
<proteinExistence type="inferred from homology"/>
<keyword evidence="3" id="KW-0012">Acyltransferase</keyword>
<comment type="similarity">
    <text evidence="1">Belongs to the plant acyltransferase family.</text>
</comment>
<evidence type="ECO:0000256" key="3">
    <source>
        <dbReference type="ARBA" id="ARBA00023315"/>
    </source>
</evidence>
<sequence>MKVRIISKEMVKPSWLEVLHRKPFSLSLFDQFTPAHYVPYILFYNKPDDSRFGNTAQILATVRESLMKALDQFYTLYGRPIDNLCVGCYDKGVPYVEARSNARLADVVALTEIELLNQLFPCQCFCSVPTSTSPQMAVQVTVFGRGSDGEIRDPDMFYAASRLFPPSESIPRDILSFIETVRFPEGWHTTKTFLVHDDAIATLKLKAKSKRLEHPTRNVALTAFLWKHAMLATRAASGRSRPSVLIQSVNLRPILNLPEHAIGNLVWFAISTYNPSATAADIELDHLAYLVREALDVSKDQITLLQSGDVLKVLTEEYKKVEDFASQVDVDFFASTSWLNTRRRRPKFRMGTADVFRHRVERDSLLFI</sequence>
<keyword evidence="2" id="KW-0808">Transferase</keyword>
<dbReference type="GO" id="GO:0016746">
    <property type="term" value="F:acyltransferase activity"/>
    <property type="evidence" value="ECO:0007669"/>
    <property type="project" value="UniProtKB-KW"/>
</dbReference>
<organism evidence="4 5">
    <name type="scientific">Hibiscus syriacus</name>
    <name type="common">Rose of Sharon</name>
    <dbReference type="NCBI Taxonomy" id="106335"/>
    <lineage>
        <taxon>Eukaryota</taxon>
        <taxon>Viridiplantae</taxon>
        <taxon>Streptophyta</taxon>
        <taxon>Embryophyta</taxon>
        <taxon>Tracheophyta</taxon>
        <taxon>Spermatophyta</taxon>
        <taxon>Magnoliopsida</taxon>
        <taxon>eudicotyledons</taxon>
        <taxon>Gunneridae</taxon>
        <taxon>Pentapetalae</taxon>
        <taxon>rosids</taxon>
        <taxon>malvids</taxon>
        <taxon>Malvales</taxon>
        <taxon>Malvaceae</taxon>
        <taxon>Malvoideae</taxon>
        <taxon>Hibiscus</taxon>
    </lineage>
</organism>
<reference evidence="4" key="1">
    <citation type="submission" date="2019-09" db="EMBL/GenBank/DDBJ databases">
        <title>Draft genome information of white flower Hibiscus syriacus.</title>
        <authorList>
            <person name="Kim Y.-M."/>
        </authorList>
    </citation>
    <scope>NUCLEOTIDE SEQUENCE [LARGE SCALE GENOMIC DNA]</scope>
    <source>
        <strain evidence="4">YM2019G1</strain>
    </source>
</reference>
<dbReference type="PANTHER" id="PTHR31623">
    <property type="entry name" value="F21J9.9"/>
    <property type="match status" value="1"/>
</dbReference>
<protein>
    <submittedName>
        <fullName evidence="4">Uncharacterized protein</fullName>
    </submittedName>
</protein>
<dbReference type="Proteomes" id="UP000436088">
    <property type="component" value="Unassembled WGS sequence"/>
</dbReference>
<gene>
    <name evidence="4" type="ORF">F3Y22_tig00111834pilonHSYRG00231</name>
</gene>
<accession>A0A6A2YCC3</accession>
<dbReference type="AlphaFoldDB" id="A0A6A2YCC3"/>
<dbReference type="EMBL" id="VEPZ02001441">
    <property type="protein sequence ID" value="KAE8672839.1"/>
    <property type="molecule type" value="Genomic_DNA"/>
</dbReference>
<dbReference type="PANTHER" id="PTHR31623:SF36">
    <property type="entry name" value="STEMMADENINE O-ACETYLTRANSFERASE-LIKE"/>
    <property type="match status" value="1"/>
</dbReference>
<dbReference type="InterPro" id="IPR023213">
    <property type="entry name" value="CAT-like_dom_sf"/>
</dbReference>
<evidence type="ECO:0000256" key="2">
    <source>
        <dbReference type="ARBA" id="ARBA00022679"/>
    </source>
</evidence>
<evidence type="ECO:0000256" key="1">
    <source>
        <dbReference type="ARBA" id="ARBA00009861"/>
    </source>
</evidence>
<dbReference type="Gene3D" id="3.30.559.10">
    <property type="entry name" value="Chloramphenicol acetyltransferase-like domain"/>
    <property type="match status" value="2"/>
</dbReference>
<keyword evidence="5" id="KW-1185">Reference proteome</keyword>
<dbReference type="Pfam" id="PF02458">
    <property type="entry name" value="Transferase"/>
    <property type="match status" value="2"/>
</dbReference>